<name>A0ABN0FVH1_9BURK</name>
<gene>
    <name evidence="1" type="ORF">WQE_02337</name>
</gene>
<dbReference type="Proteomes" id="UP000004980">
    <property type="component" value="Unassembled WGS sequence"/>
</dbReference>
<evidence type="ECO:0008006" key="3">
    <source>
        <dbReference type="Google" id="ProtNLM"/>
    </source>
</evidence>
<accession>A0ABN0FVH1</accession>
<sequence>MTRPVSSFARAAQVAQARHAKAMLLPLPRADANATALRIHLTLDLLRRGQGNLHGVHLLADVMVLVVLIADLRFGKVTQAQICAAETAIGTCVECGHRTGEWHLDQVGFASLATMVTIYDRQLHRAPGGVLSLAYERLRHFRAQSRIEHESRAGRPESR</sequence>
<comment type="caution">
    <text evidence="1">The sequence shown here is derived from an EMBL/GenBank/DDBJ whole genome shotgun (WGS) entry which is preliminary data.</text>
</comment>
<evidence type="ECO:0000313" key="2">
    <source>
        <dbReference type="Proteomes" id="UP000004980"/>
    </source>
</evidence>
<reference evidence="1 2" key="1">
    <citation type="journal article" date="2012" name="J. Bacteriol.">
        <title>Draft Genome Sequence of the Soil Bacterium Burkholderia terrae Strain BS001, Which Interacts with Fungal Surface Structures.</title>
        <authorList>
            <person name="Nazir R."/>
            <person name="Hansen M.A."/>
            <person name="Sorensen S."/>
            <person name="van Elsas J.D."/>
        </authorList>
    </citation>
    <scope>NUCLEOTIDE SEQUENCE [LARGE SCALE GENOMIC DNA]</scope>
    <source>
        <strain evidence="1 2">BS001</strain>
    </source>
</reference>
<evidence type="ECO:0000313" key="1">
    <source>
        <dbReference type="EMBL" id="EIN02788.1"/>
    </source>
</evidence>
<proteinExistence type="predicted"/>
<keyword evidence="2" id="KW-1185">Reference proteome</keyword>
<organism evidence="1 2">
    <name type="scientific">Paraburkholderia hospita</name>
    <dbReference type="NCBI Taxonomy" id="169430"/>
    <lineage>
        <taxon>Bacteria</taxon>
        <taxon>Pseudomonadati</taxon>
        <taxon>Pseudomonadota</taxon>
        <taxon>Betaproteobacteria</taxon>
        <taxon>Burkholderiales</taxon>
        <taxon>Burkholderiaceae</taxon>
        <taxon>Paraburkholderia</taxon>
    </lineage>
</organism>
<dbReference type="EMBL" id="AKAU01000014">
    <property type="protein sequence ID" value="EIN02788.1"/>
    <property type="molecule type" value="Genomic_DNA"/>
</dbReference>
<protein>
    <recommendedName>
        <fullName evidence="3">Fis family transcriptional regulator</fullName>
    </recommendedName>
</protein>